<evidence type="ECO:0000256" key="1">
    <source>
        <dbReference type="ARBA" id="ARBA00001947"/>
    </source>
</evidence>
<comment type="caution">
    <text evidence="8">The sequence shown here is derived from an EMBL/GenBank/DDBJ whole genome shotgun (WGS) entry which is preliminary data.</text>
</comment>
<dbReference type="InterPro" id="IPR011032">
    <property type="entry name" value="GroES-like_sf"/>
</dbReference>
<feature type="domain" description="Alcohol dehydrogenase-like C-terminal" evidence="6">
    <location>
        <begin position="169"/>
        <end position="298"/>
    </location>
</feature>
<organism evidence="8 9">
    <name type="scientific">Occultella aeris</name>
    <dbReference type="NCBI Taxonomy" id="2761496"/>
    <lineage>
        <taxon>Bacteria</taxon>
        <taxon>Bacillati</taxon>
        <taxon>Actinomycetota</taxon>
        <taxon>Actinomycetes</taxon>
        <taxon>Micrococcales</taxon>
        <taxon>Ruaniaceae</taxon>
        <taxon>Occultella</taxon>
    </lineage>
</organism>
<dbReference type="PRINTS" id="PR00420">
    <property type="entry name" value="RNGMNOXGNASE"/>
</dbReference>
<dbReference type="InterPro" id="IPR013154">
    <property type="entry name" value="ADH-like_N"/>
</dbReference>
<dbReference type="InterPro" id="IPR013149">
    <property type="entry name" value="ADH-like_C"/>
</dbReference>
<evidence type="ECO:0000256" key="5">
    <source>
        <dbReference type="ARBA" id="ARBA00023002"/>
    </source>
</evidence>
<keyword evidence="3" id="KW-0479">Metal-binding</keyword>
<protein>
    <submittedName>
        <fullName evidence="8">Sorbitol dehydrogenase</fullName>
        <ecNumber evidence="8">1.1.1.14</ecNumber>
    </submittedName>
</protein>
<dbReference type="AlphaFoldDB" id="A0A7M4DG09"/>
<dbReference type="PANTHER" id="PTHR43161">
    <property type="entry name" value="SORBITOL DEHYDROGENASE"/>
    <property type="match status" value="1"/>
</dbReference>
<dbReference type="EC" id="1.1.1.14" evidence="8"/>
<dbReference type="Proteomes" id="UP000419743">
    <property type="component" value="Unassembled WGS sequence"/>
</dbReference>
<evidence type="ECO:0000313" key="9">
    <source>
        <dbReference type="Proteomes" id="UP000419743"/>
    </source>
</evidence>
<evidence type="ECO:0000256" key="2">
    <source>
        <dbReference type="ARBA" id="ARBA00008072"/>
    </source>
</evidence>
<sequence>MRLARLHGVGDLRIEEAEPPEVQPGHTLVRVTDVGLCGSDLHWFAEGGIGDARLTRPIVPGHEFAGIGASGALDGVRVAVDPAIPCMNCSMCHEGHPNLCPTVGFAGHGKLDGGLAEFISWPTNRLFPLPDSFTGADGAVLEPLGVALHAWDLGHVPLAANVAIVGGGPIGLLLVQLARSAGADRVAVVEPREHRRDAALRYGADEVLTPDEAREASAWKGWGSGGLGADVVFEIAGNDDAIAIAATAARPGARVILGGIPDDDSSSFRAGTARRKGLTLVMVRRMKEMYPRAIRLVERGLVDVRSLVSERAPLSDAPAAFARATERTGLKVVIGLD</sequence>
<dbReference type="Gene3D" id="3.90.180.10">
    <property type="entry name" value="Medium-chain alcohol dehydrogenases, catalytic domain"/>
    <property type="match status" value="1"/>
</dbReference>
<dbReference type="Pfam" id="PF00107">
    <property type="entry name" value="ADH_zinc_N"/>
    <property type="match status" value="1"/>
</dbReference>
<evidence type="ECO:0000256" key="4">
    <source>
        <dbReference type="ARBA" id="ARBA00022833"/>
    </source>
</evidence>
<dbReference type="EMBL" id="CACRYJ010000016">
    <property type="protein sequence ID" value="VZO35852.1"/>
    <property type="molecule type" value="Genomic_DNA"/>
</dbReference>
<dbReference type="InterPro" id="IPR036291">
    <property type="entry name" value="NAD(P)-bd_dom_sf"/>
</dbReference>
<dbReference type="SUPFAM" id="SSF51735">
    <property type="entry name" value="NAD(P)-binding Rossmann-fold domains"/>
    <property type="match status" value="1"/>
</dbReference>
<keyword evidence="9" id="KW-1185">Reference proteome</keyword>
<evidence type="ECO:0000256" key="3">
    <source>
        <dbReference type="ARBA" id="ARBA00022723"/>
    </source>
</evidence>
<comment type="cofactor">
    <cofactor evidence="1">
        <name>Zn(2+)</name>
        <dbReference type="ChEBI" id="CHEBI:29105"/>
    </cofactor>
</comment>
<feature type="domain" description="Alcohol dehydrogenase-like N-terminal" evidence="7">
    <location>
        <begin position="23"/>
        <end position="131"/>
    </location>
</feature>
<dbReference type="PANTHER" id="PTHR43161:SF9">
    <property type="entry name" value="SORBITOL DEHYDROGENASE"/>
    <property type="match status" value="1"/>
</dbReference>
<accession>A0A7M4DG09</accession>
<dbReference type="GO" id="GO:0046872">
    <property type="term" value="F:metal ion binding"/>
    <property type="evidence" value="ECO:0007669"/>
    <property type="project" value="UniProtKB-KW"/>
</dbReference>
<proteinExistence type="inferred from homology"/>
<evidence type="ECO:0000313" key="8">
    <source>
        <dbReference type="EMBL" id="VZO35852.1"/>
    </source>
</evidence>
<evidence type="ECO:0000259" key="7">
    <source>
        <dbReference type="Pfam" id="PF08240"/>
    </source>
</evidence>
<keyword evidence="5 8" id="KW-0560">Oxidoreductase</keyword>
<comment type="similarity">
    <text evidence="2">Belongs to the zinc-containing alcohol dehydrogenase family.</text>
</comment>
<keyword evidence="4" id="KW-0862">Zinc</keyword>
<gene>
    <name evidence="8" type="primary">gutB_1</name>
    <name evidence="8" type="ORF">HALOF300_01054</name>
</gene>
<dbReference type="Gene3D" id="3.40.50.720">
    <property type="entry name" value="NAD(P)-binding Rossmann-like Domain"/>
    <property type="match status" value="1"/>
</dbReference>
<name>A0A7M4DG09_9MICO</name>
<dbReference type="SUPFAM" id="SSF50129">
    <property type="entry name" value="GroES-like"/>
    <property type="match status" value="1"/>
</dbReference>
<dbReference type="Pfam" id="PF08240">
    <property type="entry name" value="ADH_N"/>
    <property type="match status" value="1"/>
</dbReference>
<evidence type="ECO:0000259" key="6">
    <source>
        <dbReference type="Pfam" id="PF00107"/>
    </source>
</evidence>
<reference evidence="8 9" key="1">
    <citation type="submission" date="2019-11" db="EMBL/GenBank/DDBJ databases">
        <authorList>
            <person name="Criscuolo A."/>
        </authorList>
    </citation>
    <scope>NUCLEOTIDE SEQUENCE [LARGE SCALE GENOMIC DNA]</scope>
    <source>
        <strain evidence="8">CIP111667</strain>
    </source>
</reference>
<dbReference type="GO" id="GO:0003939">
    <property type="term" value="F:L-iditol 2-dehydrogenase (NAD+) activity"/>
    <property type="evidence" value="ECO:0007669"/>
    <property type="project" value="UniProtKB-EC"/>
</dbReference>